<proteinExistence type="predicted"/>
<comment type="caution">
    <text evidence="2">The sequence shown here is derived from an EMBL/GenBank/DDBJ whole genome shotgun (WGS) entry which is preliminary data.</text>
</comment>
<evidence type="ECO:0000313" key="2">
    <source>
        <dbReference type="EMBL" id="NYT50647.1"/>
    </source>
</evidence>
<dbReference type="Proteomes" id="UP000559809">
    <property type="component" value="Unassembled WGS sequence"/>
</dbReference>
<name>A0A853G325_9BURK</name>
<accession>A0A853G325</accession>
<dbReference type="SUPFAM" id="SSF53474">
    <property type="entry name" value="alpha/beta-Hydrolases"/>
    <property type="match status" value="1"/>
</dbReference>
<protein>
    <submittedName>
        <fullName evidence="2">Alpha/beta hydrolase</fullName>
    </submittedName>
</protein>
<dbReference type="RefSeq" id="WP_180156805.1">
    <property type="nucleotide sequence ID" value="NZ_JACCEM010000008.1"/>
</dbReference>
<dbReference type="Gene3D" id="3.40.50.1820">
    <property type="entry name" value="alpha/beta hydrolase"/>
    <property type="match status" value="1"/>
</dbReference>
<dbReference type="GO" id="GO:0016787">
    <property type="term" value="F:hydrolase activity"/>
    <property type="evidence" value="ECO:0007669"/>
    <property type="project" value="UniProtKB-KW"/>
</dbReference>
<dbReference type="AlphaFoldDB" id="A0A853G325"/>
<sequence>MPHILGLAEQAISLPDTDIHYTRAGHGSILLLIHGSLCDYRYWRWQIPALSRSHTVIAPSLRGYWPRALRGEDPGFGIQRHADDMLQLLERLRNGGRVHVLGHSRGAQVALEMALRAPRSIDGLMLADPGFAFDDEPPVRSFRSDIAELLRKGDTEAALAGFVDAVNGPDTWRKMVGWFKTMVHDNAYTLFSQLREENPGIRRSDLPGLDRPVLLIGGAHSPERYVSRLDSLQDALPRATRVTIPLAAHGMNLANPKAFNQAVADFLRGVEGGAPD</sequence>
<dbReference type="PANTHER" id="PTHR43798:SF33">
    <property type="entry name" value="HYDROLASE, PUTATIVE (AFU_ORTHOLOGUE AFUA_2G14860)-RELATED"/>
    <property type="match status" value="1"/>
</dbReference>
<keyword evidence="3" id="KW-1185">Reference proteome</keyword>
<dbReference type="InterPro" id="IPR050266">
    <property type="entry name" value="AB_hydrolase_sf"/>
</dbReference>
<dbReference type="Pfam" id="PF12697">
    <property type="entry name" value="Abhydrolase_6"/>
    <property type="match status" value="1"/>
</dbReference>
<dbReference type="GO" id="GO:0016020">
    <property type="term" value="C:membrane"/>
    <property type="evidence" value="ECO:0007669"/>
    <property type="project" value="TreeGrafter"/>
</dbReference>
<evidence type="ECO:0000313" key="3">
    <source>
        <dbReference type="Proteomes" id="UP000559809"/>
    </source>
</evidence>
<dbReference type="EMBL" id="JACCEM010000008">
    <property type="protein sequence ID" value="NYT50647.1"/>
    <property type="molecule type" value="Genomic_DNA"/>
</dbReference>
<keyword evidence="2" id="KW-0378">Hydrolase</keyword>
<dbReference type="InterPro" id="IPR029058">
    <property type="entry name" value="AB_hydrolase_fold"/>
</dbReference>
<dbReference type="InterPro" id="IPR000073">
    <property type="entry name" value="AB_hydrolase_1"/>
</dbReference>
<reference evidence="2 3" key="1">
    <citation type="submission" date="2020-07" db="EMBL/GenBank/DDBJ databases">
        <title>Taxonomic revisions and descriptions of new bacterial species based on genomic comparisons in the high-G+C-content subgroup of the family Alcaligenaceae.</title>
        <authorList>
            <person name="Szabo A."/>
            <person name="Felfoldi T."/>
        </authorList>
    </citation>
    <scope>NUCLEOTIDE SEQUENCE [LARGE SCALE GENOMIC DNA]</scope>
    <source>
        <strain evidence="2 3">LMG 24012</strain>
    </source>
</reference>
<organism evidence="2 3">
    <name type="scientific">Parapusillimonas granuli</name>
    <dbReference type="NCBI Taxonomy" id="380911"/>
    <lineage>
        <taxon>Bacteria</taxon>
        <taxon>Pseudomonadati</taxon>
        <taxon>Pseudomonadota</taxon>
        <taxon>Betaproteobacteria</taxon>
        <taxon>Burkholderiales</taxon>
        <taxon>Alcaligenaceae</taxon>
        <taxon>Parapusillimonas</taxon>
    </lineage>
</organism>
<dbReference type="PANTHER" id="PTHR43798">
    <property type="entry name" value="MONOACYLGLYCEROL LIPASE"/>
    <property type="match status" value="1"/>
</dbReference>
<evidence type="ECO:0000259" key="1">
    <source>
        <dbReference type="Pfam" id="PF12697"/>
    </source>
</evidence>
<gene>
    <name evidence="2" type="ORF">H0A72_15110</name>
</gene>
<feature type="domain" description="AB hydrolase-1" evidence="1">
    <location>
        <begin position="30"/>
        <end position="262"/>
    </location>
</feature>